<sequence length="85" mass="9706">MMLHHSPSDPLCTPCSDHVNNVTVSGCPHPRYVTFPSSQLDPQQFQRLSCVAYSAVISILCTFIVFTIELELQILYLQRMKYTML</sequence>
<dbReference type="AlphaFoldDB" id="A0A5J4VGH5"/>
<reference evidence="2 3" key="1">
    <citation type="submission" date="2019-03" db="EMBL/GenBank/DDBJ databases">
        <title>Single cell metagenomics reveals metabolic interactions within the superorganism composed of flagellate Streblomastix strix and complex community of Bacteroidetes bacteria on its surface.</title>
        <authorList>
            <person name="Treitli S.C."/>
            <person name="Kolisko M."/>
            <person name="Husnik F."/>
            <person name="Keeling P."/>
            <person name="Hampl V."/>
        </authorList>
    </citation>
    <scope>NUCLEOTIDE SEQUENCE [LARGE SCALE GENOMIC DNA]</scope>
    <source>
        <strain evidence="2">ST1C</strain>
    </source>
</reference>
<proteinExistence type="predicted"/>
<gene>
    <name evidence="2" type="ORF">EZS28_022942</name>
</gene>
<dbReference type="Proteomes" id="UP000324800">
    <property type="component" value="Unassembled WGS sequence"/>
</dbReference>
<comment type="caution">
    <text evidence="2">The sequence shown here is derived from an EMBL/GenBank/DDBJ whole genome shotgun (WGS) entry which is preliminary data.</text>
</comment>
<evidence type="ECO:0000313" key="2">
    <source>
        <dbReference type="EMBL" id="KAA6381533.1"/>
    </source>
</evidence>
<evidence type="ECO:0000313" key="3">
    <source>
        <dbReference type="Proteomes" id="UP000324800"/>
    </source>
</evidence>
<accession>A0A5J4VGH5</accession>
<dbReference type="EMBL" id="SNRW01007275">
    <property type="protein sequence ID" value="KAA6381533.1"/>
    <property type="molecule type" value="Genomic_DNA"/>
</dbReference>
<protein>
    <submittedName>
        <fullName evidence="2">Uncharacterized protein</fullName>
    </submittedName>
</protein>
<evidence type="ECO:0000256" key="1">
    <source>
        <dbReference type="SAM" id="Phobius"/>
    </source>
</evidence>
<feature type="transmembrane region" description="Helical" evidence="1">
    <location>
        <begin position="51"/>
        <end position="77"/>
    </location>
</feature>
<keyword evidence="1" id="KW-0812">Transmembrane</keyword>
<organism evidence="2 3">
    <name type="scientific">Streblomastix strix</name>
    <dbReference type="NCBI Taxonomy" id="222440"/>
    <lineage>
        <taxon>Eukaryota</taxon>
        <taxon>Metamonada</taxon>
        <taxon>Preaxostyla</taxon>
        <taxon>Oxymonadida</taxon>
        <taxon>Streblomastigidae</taxon>
        <taxon>Streblomastix</taxon>
    </lineage>
</organism>
<keyword evidence="1" id="KW-0472">Membrane</keyword>
<keyword evidence="1" id="KW-1133">Transmembrane helix</keyword>
<name>A0A5J4VGH5_9EUKA</name>